<accession>A0A7S1FV48</accession>
<protein>
    <submittedName>
        <fullName evidence="2">Uncharacterized protein</fullName>
    </submittedName>
</protein>
<evidence type="ECO:0000256" key="1">
    <source>
        <dbReference type="SAM" id="MobiDB-lite"/>
    </source>
</evidence>
<organism evidence="2">
    <name type="scientific">Corethron hystrix</name>
    <dbReference type="NCBI Taxonomy" id="216773"/>
    <lineage>
        <taxon>Eukaryota</taxon>
        <taxon>Sar</taxon>
        <taxon>Stramenopiles</taxon>
        <taxon>Ochrophyta</taxon>
        <taxon>Bacillariophyta</taxon>
        <taxon>Coscinodiscophyceae</taxon>
        <taxon>Corethrophycidae</taxon>
        <taxon>Corethrales</taxon>
        <taxon>Corethraceae</taxon>
        <taxon>Corethron</taxon>
    </lineage>
</organism>
<feature type="compositionally biased region" description="Acidic residues" evidence="1">
    <location>
        <begin position="486"/>
        <end position="498"/>
    </location>
</feature>
<gene>
    <name evidence="2" type="ORF">CHYS00102_LOCUS16316</name>
</gene>
<feature type="region of interest" description="Disordered" evidence="1">
    <location>
        <begin position="481"/>
        <end position="505"/>
    </location>
</feature>
<feature type="compositionally biased region" description="Basic and acidic residues" evidence="1">
    <location>
        <begin position="10"/>
        <end position="22"/>
    </location>
</feature>
<name>A0A7S1FV48_9STRA</name>
<feature type="region of interest" description="Disordered" evidence="1">
    <location>
        <begin position="394"/>
        <end position="422"/>
    </location>
</feature>
<feature type="compositionally biased region" description="Basic and acidic residues" evidence="1">
    <location>
        <begin position="229"/>
        <end position="252"/>
    </location>
</feature>
<feature type="region of interest" description="Disordered" evidence="1">
    <location>
        <begin position="1"/>
        <end position="36"/>
    </location>
</feature>
<evidence type="ECO:0000313" key="2">
    <source>
        <dbReference type="EMBL" id="CAD8889115.1"/>
    </source>
</evidence>
<sequence length="511" mass="55788">MVFKVKGLRRKTDPRWQHNRDQDSDDSLPPDDLDLDSQRRIYNISKNDFSNSKKDLSNVEKHIFSTSPKSKNLTHNPSSPIGISNLLSDQSCFSTATDAAQAPLKSLDDFTLEDNLTETDDNDGGEVILVFDGTSEGRKKEAVETDDVMQQGNYIDSSVTADTYSVTGDTTLEFSSSGSFSKMVCKVEPEKRVSEMENNSTINKLKIINDGDLKVDVTSMEEAMDDIPTETRETSPSGVKEKLEASERDSEPKSLSSMKCLLGDKVPLKRDIVGDAAEDDTSDLVIDNSKALIDANLLKKNEDDVSNESGTSVNPNAHTLSLSSTAIIEPTNEAVPAHSVLRDDTNSDESKEIRIISDNHQTNVNSSVGNTLGSGTIEEELLIRSKALDLQTAQAPLSTEPCAEIRPSPSKGEGRVIPNPTTMSLRPLPILRAPSHGILKVPTSPDLEGGGSGSGRNLNQIYSPSKMKKSVLFAEKVRTLEFHKDDDDDTDEESEEEQIQTSSFCGLELCV</sequence>
<feature type="compositionally biased region" description="Acidic residues" evidence="1">
    <location>
        <begin position="23"/>
        <end position="35"/>
    </location>
</feature>
<reference evidence="2" key="1">
    <citation type="submission" date="2021-01" db="EMBL/GenBank/DDBJ databases">
        <authorList>
            <person name="Corre E."/>
            <person name="Pelletier E."/>
            <person name="Niang G."/>
            <person name="Scheremetjew M."/>
            <person name="Finn R."/>
            <person name="Kale V."/>
            <person name="Holt S."/>
            <person name="Cochrane G."/>
            <person name="Meng A."/>
            <person name="Brown T."/>
            <person name="Cohen L."/>
        </authorList>
    </citation>
    <scope>NUCLEOTIDE SEQUENCE</scope>
    <source>
        <strain evidence="2">308</strain>
    </source>
</reference>
<proteinExistence type="predicted"/>
<dbReference type="AlphaFoldDB" id="A0A7S1FV48"/>
<feature type="region of interest" description="Disordered" evidence="1">
    <location>
        <begin position="225"/>
        <end position="256"/>
    </location>
</feature>
<dbReference type="EMBL" id="HBFR01022733">
    <property type="protein sequence ID" value="CAD8889115.1"/>
    <property type="molecule type" value="Transcribed_RNA"/>
</dbReference>